<feature type="domain" description="N,N-dimethylformamidase beta subunit-like C-terminal" evidence="1">
    <location>
        <begin position="43"/>
        <end position="491"/>
    </location>
</feature>
<dbReference type="InterPro" id="IPR029062">
    <property type="entry name" value="Class_I_gatase-like"/>
</dbReference>
<dbReference type="SUPFAM" id="SSF52317">
    <property type="entry name" value="Class I glutamine amidotransferase-like"/>
    <property type="match status" value="1"/>
</dbReference>
<proteinExistence type="predicted"/>
<gene>
    <name evidence="2" type="ORF">ABOZ73_08515</name>
</gene>
<dbReference type="RefSeq" id="WP_369062316.1">
    <property type="nucleotide sequence ID" value="NZ_CP158375.1"/>
</dbReference>
<evidence type="ECO:0000259" key="1">
    <source>
        <dbReference type="Pfam" id="PF20254"/>
    </source>
</evidence>
<name>A0AB39KYI8_9CAUL</name>
<dbReference type="Pfam" id="PF20254">
    <property type="entry name" value="DMFA2_C"/>
    <property type="match status" value="1"/>
</dbReference>
<dbReference type="AlphaFoldDB" id="A0AB39KYI8"/>
<accession>A0AB39KYI8</accession>
<protein>
    <submittedName>
        <fullName evidence="2">N,N-dimethylformamidase beta subunit family domain-containing protein</fullName>
    </submittedName>
</protein>
<organism evidence="2">
    <name type="scientific">Caulobacter sp. 73W</name>
    <dbReference type="NCBI Taxonomy" id="3161137"/>
    <lineage>
        <taxon>Bacteria</taxon>
        <taxon>Pseudomonadati</taxon>
        <taxon>Pseudomonadota</taxon>
        <taxon>Alphaproteobacteria</taxon>
        <taxon>Caulobacterales</taxon>
        <taxon>Caulobacteraceae</taxon>
        <taxon>Caulobacter</taxon>
    </lineage>
</organism>
<evidence type="ECO:0000313" key="2">
    <source>
        <dbReference type="EMBL" id="XDO98441.1"/>
    </source>
</evidence>
<dbReference type="InterPro" id="IPR046540">
    <property type="entry name" value="DMFA2_C"/>
</dbReference>
<sequence>MPAFYSDRLSARPGDAVSLFISAQGPCRIEAVRIGAEHKSVLTLEGIECRSQPVPQDADAKGCGWSVTTSLTIGSDWRSGYYDLVLTDAAGQVARHFVCVRPPRGERRADAALVLATNTYHAYNWWGGANAYCDVTALMTGKKPFPEAMAGAIGVLSTERPFSSLIVGAPQDAPRLVNMRKRQFQEPPFASDMTWMLANRASPYDGSAGFLNKWEHAFVAWAEAEGYVLDFHTDYDLDAEDDVLAGYACALFVGHSEYWSGKERDQVERFVDDGGGLAILSGNTCFWKVRWEDEGRTYVCKKWRGFEDEADQIDPQNATHLWSHPAFARPEAELTGLSFVFGGYHRLGLCVARGQGGFTIYNDHHWALAGSDLFYGDVIGGDLPLIGYESDGCRFQFGDDGLPRATPMLGVPQDLQIIGLAPCAFGEEAGRGYDPIIPPEKLDVIAKVMFDDDSPAAQAKVLRGHAVLASFKRGAGEVFNTGTTEWAHGLAAKDPFIQVITRNVLSRFGVQPK</sequence>
<dbReference type="EMBL" id="CP158375">
    <property type="protein sequence ID" value="XDO98441.1"/>
    <property type="molecule type" value="Genomic_DNA"/>
</dbReference>
<reference evidence="2" key="1">
    <citation type="submission" date="2024-06" db="EMBL/GenBank/DDBJ databases">
        <title>Caulobacter inopinatus, sp. nov.</title>
        <authorList>
            <person name="Donachie S.P."/>
        </authorList>
    </citation>
    <scope>NUCLEOTIDE SEQUENCE</scope>
    <source>
        <strain evidence="2">73W</strain>
    </source>
</reference>